<protein>
    <submittedName>
        <fullName evidence="2">Uncharacterized protein</fullName>
    </submittedName>
</protein>
<dbReference type="Proteomes" id="UP000515480">
    <property type="component" value="Chromosome"/>
</dbReference>
<proteinExistence type="predicted"/>
<keyword evidence="1" id="KW-0175">Coiled coil</keyword>
<gene>
    <name evidence="2" type="ORF">H1B31_08200</name>
</gene>
<dbReference type="EMBL" id="CP060204">
    <property type="protein sequence ID" value="QNH53849.1"/>
    <property type="molecule type" value="Genomic_DNA"/>
</dbReference>
<keyword evidence="3" id="KW-1185">Reference proteome</keyword>
<feature type="coiled-coil region" evidence="1">
    <location>
        <begin position="107"/>
        <end position="134"/>
    </location>
</feature>
<evidence type="ECO:0000256" key="1">
    <source>
        <dbReference type="SAM" id="Coils"/>
    </source>
</evidence>
<accession>A0A7G7VIA6</accession>
<organism evidence="2 3">
    <name type="scientific">Selenomonas timonae</name>
    <dbReference type="NCBI Taxonomy" id="2754044"/>
    <lineage>
        <taxon>Bacteria</taxon>
        <taxon>Bacillati</taxon>
        <taxon>Bacillota</taxon>
        <taxon>Negativicutes</taxon>
        <taxon>Selenomonadales</taxon>
        <taxon>Selenomonadaceae</taxon>
        <taxon>Selenomonas</taxon>
    </lineage>
</organism>
<dbReference type="KEGG" id="stim:H1B31_08200"/>
<dbReference type="AlphaFoldDB" id="A0A7G7VIA6"/>
<name>A0A7G7VIA6_9FIRM</name>
<reference evidence="2 3" key="1">
    <citation type="submission" date="2020-07" db="EMBL/GenBank/DDBJ databases">
        <title>Complete genome and description of Selenomonas timonensis sp. nov., a new bacterium isolated from a gingivitis subject.</title>
        <authorList>
            <person name="Antezack A."/>
        </authorList>
    </citation>
    <scope>NUCLEOTIDE SEQUENCE [LARGE SCALE GENOMIC DNA]</scope>
    <source>
        <strain evidence="2 3">Marseille-Q3039</strain>
    </source>
</reference>
<dbReference type="RefSeq" id="WP_185979953.1">
    <property type="nucleotide sequence ID" value="NZ_CP060204.1"/>
</dbReference>
<feature type="coiled-coil region" evidence="1">
    <location>
        <begin position="458"/>
        <end position="505"/>
    </location>
</feature>
<sequence length="850" mass="93945">MAKRGQKIDELYLDIGLNIAQLQLDFDTAGKTVSDSIARLNSKANNIHLKLDADLAKLDGVGTELDKIRVRHQAINRELDIQRQKEQILAAVLQSAKKNDGVDSASYRRAESNLLRQQRTVAQTEAEVRKLNHRLKESAVLSGTLSGRISAGMTAAQAGIKNLTSGFNVLSAKMAAVMAVAATGAGLFNITKDAMLAGENVYKLTQRLHVSAGEAAELGRMFQLADTDIKSIIPLIARLDKQVSAAGESGNDTSRALSHFGIALKDQQGNLLPLNEQLAQLAKGYKTASEAGMEEAYTAEVLGARGAALIPILEQYEDLMTISSRVKTTGLLDPEQAHETYLKWRAMEMEAGQLKLALGAALLPVAEELMPEINDGFESLVETIRDNKDEIKDAVLGWGEALKTVAELAGFVGEQIHKVNEHAEANAWLVKNHPVAAPLIPIPFIGGTVLDALYGDEYKQYQEQQKLAKEKAAAEEKARAEAEKNAKAQEQNAKAAKIRAAAEKDAAKTVSESAKATAQLTDSLYTLTHTDIQNSLHALDRESFEFFQKGADPHLIDEYRLAKEAKIYADFQRDVVDKANALYKTDLQNKLDSIAREADAFRQKGLDEVQTQAWLSESKARVMEQWERDVASNIDAIWKTELENRLAEIEREKDAWVQKGLDEVEATRWAEKQKLDAKRNAALEVLRSQKEELQVFKKSGQVGLMEYLRKKNKFTAEDLGLTPELLQQFQSGRKWAMENLLPNFAPEKREDSSRIRVNGQEFSYAQMMAGLGQQAQVVSSGGQNTSYSRHEGQTAPSMTDNRQIHIQVQIENAVTEDNEGMCMLADHVADRIRPAVENALGGDFNSYSHW</sequence>
<evidence type="ECO:0000313" key="2">
    <source>
        <dbReference type="EMBL" id="QNH53849.1"/>
    </source>
</evidence>
<evidence type="ECO:0000313" key="3">
    <source>
        <dbReference type="Proteomes" id="UP000515480"/>
    </source>
</evidence>
<feature type="coiled-coil region" evidence="1">
    <location>
        <begin position="639"/>
        <end position="692"/>
    </location>
</feature>